<keyword evidence="6 10" id="KW-0798">TonB box</keyword>
<evidence type="ECO:0000256" key="6">
    <source>
        <dbReference type="ARBA" id="ARBA00023077"/>
    </source>
</evidence>
<evidence type="ECO:0000313" key="16">
    <source>
        <dbReference type="Proteomes" id="UP001209922"/>
    </source>
</evidence>
<dbReference type="Gene3D" id="2.170.130.10">
    <property type="entry name" value="TonB-dependent receptor, plug domain"/>
    <property type="match status" value="1"/>
</dbReference>
<evidence type="ECO:0000256" key="4">
    <source>
        <dbReference type="ARBA" id="ARBA00022692"/>
    </source>
</evidence>
<dbReference type="PANTHER" id="PTHR47234">
    <property type="match status" value="1"/>
</dbReference>
<dbReference type="EMBL" id="JAPCHY010000003">
    <property type="protein sequence ID" value="MCW4471985.1"/>
    <property type="molecule type" value="Genomic_DNA"/>
</dbReference>
<proteinExistence type="inferred from homology"/>
<dbReference type="SUPFAM" id="SSF56935">
    <property type="entry name" value="Porins"/>
    <property type="match status" value="1"/>
</dbReference>
<dbReference type="Gene3D" id="2.40.170.20">
    <property type="entry name" value="TonB-dependent receptor, beta-barrel domain"/>
    <property type="match status" value="1"/>
</dbReference>
<dbReference type="RefSeq" id="WP_265126938.1">
    <property type="nucleotide sequence ID" value="NZ_JAPCHY010000003.1"/>
</dbReference>
<dbReference type="Proteomes" id="UP001209922">
    <property type="component" value="Unassembled WGS sequence"/>
</dbReference>
<keyword evidence="4 9" id="KW-0812">Transmembrane</keyword>
<keyword evidence="7 9" id="KW-0472">Membrane</keyword>
<evidence type="ECO:0000259" key="14">
    <source>
        <dbReference type="Pfam" id="PF07715"/>
    </source>
</evidence>
<dbReference type="InterPro" id="IPR039426">
    <property type="entry name" value="TonB-dep_rcpt-like"/>
</dbReference>
<dbReference type="InterPro" id="IPR000531">
    <property type="entry name" value="Beta-barrel_TonB"/>
</dbReference>
<evidence type="ECO:0000256" key="12">
    <source>
        <dbReference type="SAM" id="SignalP"/>
    </source>
</evidence>
<evidence type="ECO:0000256" key="8">
    <source>
        <dbReference type="ARBA" id="ARBA00023237"/>
    </source>
</evidence>
<dbReference type="Pfam" id="PF00593">
    <property type="entry name" value="TonB_dep_Rec_b-barrel"/>
    <property type="match status" value="1"/>
</dbReference>
<accession>A0ABT3JU75</accession>
<dbReference type="InterPro" id="IPR010916">
    <property type="entry name" value="TonB_box_CS"/>
</dbReference>
<dbReference type="PROSITE" id="PS52016">
    <property type="entry name" value="TONB_DEPENDENT_REC_3"/>
    <property type="match status" value="1"/>
</dbReference>
<organism evidence="15 16">
    <name type="scientific">Xanthomonas chitinilytica</name>
    <dbReference type="NCBI Taxonomy" id="2989819"/>
    <lineage>
        <taxon>Bacteria</taxon>
        <taxon>Pseudomonadati</taxon>
        <taxon>Pseudomonadota</taxon>
        <taxon>Gammaproteobacteria</taxon>
        <taxon>Lysobacterales</taxon>
        <taxon>Lysobacteraceae</taxon>
        <taxon>Xanthomonas</taxon>
    </lineage>
</organism>
<evidence type="ECO:0000256" key="5">
    <source>
        <dbReference type="ARBA" id="ARBA00022729"/>
    </source>
</evidence>
<comment type="subcellular location">
    <subcellularLocation>
        <location evidence="1 9">Cell outer membrane</location>
        <topology evidence="1 9">Multi-pass membrane protein</topology>
    </subcellularLocation>
</comment>
<dbReference type="PANTHER" id="PTHR47234:SF3">
    <property type="entry name" value="SECRETIN_TONB SHORT N-TERMINAL DOMAIN-CONTAINING PROTEIN"/>
    <property type="match status" value="1"/>
</dbReference>
<feature type="short sequence motif" description="TonB box" evidence="10">
    <location>
        <begin position="38"/>
        <end position="44"/>
    </location>
</feature>
<gene>
    <name evidence="15" type="ORF">OK345_05610</name>
</gene>
<evidence type="ECO:0000256" key="10">
    <source>
        <dbReference type="PROSITE-ProRule" id="PRU10143"/>
    </source>
</evidence>
<reference evidence="15 16" key="1">
    <citation type="submission" date="2022-10" db="EMBL/GenBank/DDBJ databases">
        <title>Xanthomonas sp. H13-6.</title>
        <authorList>
            <person name="Liu X."/>
            <person name="Deng Z."/>
            <person name="Jiang Y."/>
            <person name="Yu T."/>
            <person name="Ai J."/>
        </authorList>
    </citation>
    <scope>NUCLEOTIDE SEQUENCE [LARGE SCALE GENOMIC DNA]</scope>
    <source>
        <strain evidence="15 16">H13-6</strain>
    </source>
</reference>
<evidence type="ECO:0000259" key="13">
    <source>
        <dbReference type="Pfam" id="PF00593"/>
    </source>
</evidence>
<feature type="chain" id="PRO_5047057209" evidence="12">
    <location>
        <begin position="26"/>
        <end position="797"/>
    </location>
</feature>
<evidence type="ECO:0000256" key="9">
    <source>
        <dbReference type="PROSITE-ProRule" id="PRU01360"/>
    </source>
</evidence>
<comment type="similarity">
    <text evidence="9 11">Belongs to the TonB-dependent receptor family.</text>
</comment>
<keyword evidence="5 12" id="KW-0732">Signal</keyword>
<dbReference type="PROSITE" id="PS00430">
    <property type="entry name" value="TONB_DEPENDENT_REC_1"/>
    <property type="match status" value="1"/>
</dbReference>
<dbReference type="Pfam" id="PF07715">
    <property type="entry name" value="Plug"/>
    <property type="match status" value="1"/>
</dbReference>
<evidence type="ECO:0000256" key="11">
    <source>
        <dbReference type="RuleBase" id="RU003357"/>
    </source>
</evidence>
<dbReference type="InterPro" id="IPR037066">
    <property type="entry name" value="Plug_dom_sf"/>
</dbReference>
<protein>
    <submittedName>
        <fullName evidence="15">TonB-dependent receptor</fullName>
    </submittedName>
</protein>
<keyword evidence="8 9" id="KW-0998">Cell outer membrane</keyword>
<evidence type="ECO:0000313" key="15">
    <source>
        <dbReference type="EMBL" id="MCW4471985.1"/>
    </source>
</evidence>
<keyword evidence="15" id="KW-0675">Receptor</keyword>
<feature type="domain" description="TonB-dependent receptor-like beta-barrel" evidence="13">
    <location>
        <begin position="281"/>
        <end position="756"/>
    </location>
</feature>
<keyword evidence="3 9" id="KW-1134">Transmembrane beta strand</keyword>
<keyword evidence="2 9" id="KW-0813">Transport</keyword>
<evidence type="ECO:0000256" key="2">
    <source>
        <dbReference type="ARBA" id="ARBA00022448"/>
    </source>
</evidence>
<dbReference type="InterPro" id="IPR036942">
    <property type="entry name" value="Beta-barrel_TonB_sf"/>
</dbReference>
<feature type="domain" description="TonB-dependent receptor plug" evidence="14">
    <location>
        <begin position="52"/>
        <end position="172"/>
    </location>
</feature>
<feature type="signal peptide" evidence="12">
    <location>
        <begin position="1"/>
        <end position="25"/>
    </location>
</feature>
<comment type="caution">
    <text evidence="15">The sequence shown here is derived from an EMBL/GenBank/DDBJ whole genome shotgun (WGS) entry which is preliminary data.</text>
</comment>
<dbReference type="CDD" id="cd01347">
    <property type="entry name" value="ligand_gated_channel"/>
    <property type="match status" value="1"/>
</dbReference>
<dbReference type="InterPro" id="IPR012910">
    <property type="entry name" value="Plug_dom"/>
</dbReference>
<evidence type="ECO:0000256" key="7">
    <source>
        <dbReference type="ARBA" id="ARBA00023136"/>
    </source>
</evidence>
<name>A0ABT3JU75_9XANT</name>
<evidence type="ECO:0000256" key="1">
    <source>
        <dbReference type="ARBA" id="ARBA00004571"/>
    </source>
</evidence>
<sequence>MNRKTSTLAAAVAVALGFPLSPAFAQSAGSGGAQTLDTIIVTGTRVSDRTVAESQSPIDIITPEALSATGTTELATALARALPSLNFPRPALVDGTSAIRPAQLRGLSPDQVLVLVNGKRRHTSSLLNLNGSIGRGSAPVDLNTIPVAAIARVEVLRDGASAQYGSDAIAGVINVVLKGAEQGGSLVANYGQYSAGDGKQYQLAGDTGIALGGDRGFLHVAGQTGQQDRTNRARPFAGTPGPTQPELGQKAFVIGEPDVDFSAVSLNSEFALNDSVTAYAFTTLSNRDITSFAFFRAPDNPTQNVPSIYPDGFLPEINNISKDRSLVAGVRGQTATGWNWDASYNYGYNHLEFYTRNTLNASIGAGSPTSFYDGALETTQNIGNVDFSKSLDWGLAYPVTLSFGAEFRNEKWNQSPGVEGSYSQPDLSRPGGAQGFGGFAPAVSGHYKRDSYAAYLGLEADLSERLSGGAAVRYEDYEDFGSQVSGKLSGRFAFTDQVALRGTVSSGFRAPSLAQQNFQTISTTYLAGIPTPFEIRTFPASSAVAKAFGAEDLKPEESLSYSLGLVLQPVDALYITVDAYQIEVDDRIVLSSNLTGDAVRALLESQGIYGVNGGRYFTNAIDTRTRGVDVVGSYRFDLGGSHLDLTAGYNYSKTEVTRIAANPPALESNGLDLERIDRTERGRIEEGFPRTKFLVNGVWSLEHWDFSLGTTRYGSVTTRTASPANDQTYGAKWLVDVSASYRPTQNWTITVGADNVLNEYPDENSVANSTSGQFPYSNLSPFGFNGAYAYGRIAYRW</sequence>
<evidence type="ECO:0000256" key="3">
    <source>
        <dbReference type="ARBA" id="ARBA00022452"/>
    </source>
</evidence>
<keyword evidence="16" id="KW-1185">Reference proteome</keyword>